<evidence type="ECO:0000313" key="4">
    <source>
        <dbReference type="Proteomes" id="UP000004828"/>
    </source>
</evidence>
<organism evidence="2 4">
    <name type="scientific">Roseburia intestinalis L1-82</name>
    <dbReference type="NCBI Taxonomy" id="536231"/>
    <lineage>
        <taxon>Bacteria</taxon>
        <taxon>Bacillati</taxon>
        <taxon>Bacillota</taxon>
        <taxon>Clostridia</taxon>
        <taxon>Lachnospirales</taxon>
        <taxon>Lachnospiraceae</taxon>
        <taxon>Roseburia</taxon>
    </lineage>
</organism>
<dbReference type="HOGENOM" id="CLU_1905155_0_0_9"/>
<keyword evidence="1" id="KW-0472">Membrane</keyword>
<protein>
    <submittedName>
        <fullName evidence="2">Uncharacterized protein</fullName>
    </submittedName>
</protein>
<evidence type="ECO:0000256" key="1">
    <source>
        <dbReference type="SAM" id="Phobius"/>
    </source>
</evidence>
<keyword evidence="5" id="KW-1185">Reference proteome</keyword>
<gene>
    <name evidence="3" type="ORF">RIL182_00290</name>
    <name evidence="2" type="ORF">ROSINTL182_09469</name>
</gene>
<reference evidence="2 4" key="1">
    <citation type="submission" date="2009-08" db="EMBL/GenBank/DDBJ databases">
        <authorList>
            <person name="Weinstock G."/>
            <person name="Sodergren E."/>
            <person name="Clifton S."/>
            <person name="Fulton L."/>
            <person name="Fulton B."/>
            <person name="Courtney L."/>
            <person name="Fronick C."/>
            <person name="Harrison M."/>
            <person name="Strong C."/>
            <person name="Farmer C."/>
            <person name="Delahaunty K."/>
            <person name="Markovic C."/>
            <person name="Hall O."/>
            <person name="Minx P."/>
            <person name="Tomlinson C."/>
            <person name="Mitreva M."/>
            <person name="Nelson J."/>
            <person name="Hou S."/>
            <person name="Wollam A."/>
            <person name="Pepin K.H."/>
            <person name="Johnson M."/>
            <person name="Bhonagiri V."/>
            <person name="Nash W.E."/>
            <person name="Warren W."/>
            <person name="Chinwalla A."/>
            <person name="Mardis E.R."/>
            <person name="Wilson R.K."/>
        </authorList>
    </citation>
    <scope>NUCLEOTIDE SEQUENCE [LARGE SCALE GENOMIC DNA]</scope>
    <source>
        <strain evidence="2 4">L1-82</strain>
    </source>
</reference>
<evidence type="ECO:0000313" key="3">
    <source>
        <dbReference type="EMBL" id="VCV20435.1"/>
    </source>
</evidence>
<accession>C7GHP8</accession>
<dbReference type="AlphaFoldDB" id="C7GHP8"/>
<keyword evidence="1" id="KW-1133">Transmembrane helix</keyword>
<dbReference type="GeneID" id="61435377"/>
<proteinExistence type="predicted"/>
<evidence type="ECO:0000313" key="5">
    <source>
        <dbReference type="Proteomes" id="UP000294398"/>
    </source>
</evidence>
<reference evidence="3 5" key="2">
    <citation type="submission" date="2018-09" db="EMBL/GenBank/DDBJ databases">
        <authorList>
            <person name="Petit M.-A."/>
            <person name="Lossouarn J."/>
        </authorList>
    </citation>
    <scope>NUCLEOTIDE SEQUENCE [LARGE SCALE GENOMIC DNA]</scope>
    <source>
        <strain evidence="3 5">L1-82</strain>
    </source>
</reference>
<evidence type="ECO:0000313" key="2">
    <source>
        <dbReference type="EMBL" id="EEU98647.1"/>
    </source>
</evidence>
<dbReference type="Proteomes" id="UP000294398">
    <property type="component" value="Chromosome"/>
</dbReference>
<feature type="transmembrane region" description="Helical" evidence="1">
    <location>
        <begin position="9"/>
        <end position="30"/>
    </location>
</feature>
<sequence>MKKVAKKGWCITAAVMAVSVIVCIFCFVRWERKSSDLSFQFEETTYTYEDEYYDVDKLVYLQMVGSRDKEKERKINQLLEDDRKKVMEMEPPDLYPDDGWEYGFHGLRHHSQYTTGGFSFLSSPFPTIPFSPA</sequence>
<keyword evidence="1" id="KW-0812">Transmembrane</keyword>
<dbReference type="RefSeq" id="WP_006859523.1">
    <property type="nucleotide sequence ID" value="NZ_GG692766.1"/>
</dbReference>
<name>C7GHP8_9FIRM</name>
<dbReference type="EMBL" id="LR027880">
    <property type="protein sequence ID" value="VCV20435.1"/>
    <property type="molecule type" value="Genomic_DNA"/>
</dbReference>
<dbReference type="EMBL" id="ABYJ02000307">
    <property type="protein sequence ID" value="EEU98647.1"/>
    <property type="molecule type" value="Genomic_DNA"/>
</dbReference>
<dbReference type="Proteomes" id="UP000004828">
    <property type="component" value="Unassembled WGS sequence"/>
</dbReference>